<dbReference type="AlphaFoldDB" id="A0A109MYV8"/>
<dbReference type="Proteomes" id="UP000064189">
    <property type="component" value="Unassembled WGS sequence"/>
</dbReference>
<evidence type="ECO:0000256" key="2">
    <source>
        <dbReference type="ARBA" id="ARBA00022475"/>
    </source>
</evidence>
<evidence type="ECO:0008006" key="9">
    <source>
        <dbReference type="Google" id="ProtNLM"/>
    </source>
</evidence>
<dbReference type="InterPro" id="IPR050833">
    <property type="entry name" value="Poly_Biosynth_Transport"/>
</dbReference>
<keyword evidence="5 6" id="KW-0472">Membrane</keyword>
<dbReference type="EMBL" id="LNNH01000017">
    <property type="protein sequence ID" value="KWW20407.1"/>
    <property type="molecule type" value="Genomic_DNA"/>
</dbReference>
<protein>
    <recommendedName>
        <fullName evidence="9">Polysaccharide biosynthesis protein</fullName>
    </recommendedName>
</protein>
<evidence type="ECO:0000256" key="3">
    <source>
        <dbReference type="ARBA" id="ARBA00022692"/>
    </source>
</evidence>
<reference evidence="7 8" key="1">
    <citation type="submission" date="2015-11" db="EMBL/GenBank/DDBJ databases">
        <title>Genome Sequence of Bacillus simplex strain VanAntwerpen2.</title>
        <authorList>
            <person name="Couger M.B."/>
        </authorList>
    </citation>
    <scope>NUCLEOTIDE SEQUENCE [LARGE SCALE GENOMIC DNA]</scope>
    <source>
        <strain evidence="7 8">VanAntwerpen02</strain>
    </source>
</reference>
<evidence type="ECO:0000256" key="4">
    <source>
        <dbReference type="ARBA" id="ARBA00022989"/>
    </source>
</evidence>
<keyword evidence="3 6" id="KW-0812">Transmembrane</keyword>
<feature type="transmembrane region" description="Helical" evidence="6">
    <location>
        <begin position="300"/>
        <end position="324"/>
    </location>
</feature>
<dbReference type="PANTHER" id="PTHR30250">
    <property type="entry name" value="PST FAMILY PREDICTED COLANIC ACID TRANSPORTER"/>
    <property type="match status" value="1"/>
</dbReference>
<feature type="transmembrane region" description="Helical" evidence="6">
    <location>
        <begin position="118"/>
        <end position="137"/>
    </location>
</feature>
<organism evidence="7 8">
    <name type="scientific">Peribacillus simplex</name>
    <dbReference type="NCBI Taxonomy" id="1478"/>
    <lineage>
        <taxon>Bacteria</taxon>
        <taxon>Bacillati</taxon>
        <taxon>Bacillota</taxon>
        <taxon>Bacilli</taxon>
        <taxon>Bacillales</taxon>
        <taxon>Bacillaceae</taxon>
        <taxon>Peribacillus</taxon>
    </lineage>
</organism>
<feature type="transmembrane region" description="Helical" evidence="6">
    <location>
        <begin position="218"/>
        <end position="241"/>
    </location>
</feature>
<evidence type="ECO:0000256" key="1">
    <source>
        <dbReference type="ARBA" id="ARBA00004651"/>
    </source>
</evidence>
<evidence type="ECO:0000256" key="5">
    <source>
        <dbReference type="ARBA" id="ARBA00023136"/>
    </source>
</evidence>
<dbReference type="Pfam" id="PF13440">
    <property type="entry name" value="Polysacc_synt_3"/>
    <property type="match status" value="1"/>
</dbReference>
<evidence type="ECO:0000313" key="8">
    <source>
        <dbReference type="Proteomes" id="UP000064189"/>
    </source>
</evidence>
<comment type="caution">
    <text evidence="7">The sequence shown here is derived from an EMBL/GenBank/DDBJ whole genome shotgun (WGS) entry which is preliminary data.</text>
</comment>
<feature type="transmembrane region" description="Helical" evidence="6">
    <location>
        <begin position="78"/>
        <end position="98"/>
    </location>
</feature>
<feature type="transmembrane region" description="Helical" evidence="6">
    <location>
        <begin position="12"/>
        <end position="32"/>
    </location>
</feature>
<gene>
    <name evidence="7" type="ORF">AS888_18760</name>
</gene>
<evidence type="ECO:0000313" key="7">
    <source>
        <dbReference type="EMBL" id="KWW20407.1"/>
    </source>
</evidence>
<evidence type="ECO:0000256" key="6">
    <source>
        <dbReference type="SAM" id="Phobius"/>
    </source>
</evidence>
<feature type="transmembrane region" description="Helical" evidence="6">
    <location>
        <begin position="44"/>
        <end position="66"/>
    </location>
</feature>
<proteinExistence type="predicted"/>
<keyword evidence="4 6" id="KW-1133">Transmembrane helix</keyword>
<name>A0A109MYV8_9BACI</name>
<sequence length="425" mass="47749">MKIKNEFMNKLLVLLTGNSLAQLIIVASSPILTRIYKPADFGVFATYSSLLAILMSFASLCLEKAIPLEKNHKNTVHLMYMSMFTIAIVCIFNLGLGFLDLSLFRLYGIENSIMNDLLLSFGLFFAGVYQVMTYWLLKEDKFKGLTHSKLLQSISNVISQFSLISINHVTPGIGLIAGDMIGRGISLAYIWRLFLEKMHWPKVDFRRMRYLLKKYEKFAKYSTWSTLLSSLSLQIIILLLMRLYGPDVTGHFSMAIKTVGLPISLLGASISTVFYAEVSKSIPNEPGRVLHLYKSIITKTAMVGLPSMALLAVMAPGLFSFVFGEEWRVSGQYVRLLSIMLLAQVNIMPVSQILFLVNKQKTQLVWEISRLLLLCIGVVFLFTLGKSAETAILYFSICMGASYYLLALLGYRAIHSIEGEENAKK</sequence>
<feature type="transmembrane region" description="Helical" evidence="6">
    <location>
        <begin position="364"/>
        <end position="385"/>
    </location>
</feature>
<comment type="subcellular location">
    <subcellularLocation>
        <location evidence="1">Cell membrane</location>
        <topology evidence="1">Multi-pass membrane protein</topology>
    </subcellularLocation>
</comment>
<keyword evidence="2" id="KW-1003">Cell membrane</keyword>
<dbReference type="PANTHER" id="PTHR30250:SF28">
    <property type="entry name" value="POLYSACCHARIDE BIOSYNTHESIS PROTEIN"/>
    <property type="match status" value="1"/>
</dbReference>
<dbReference type="GO" id="GO:0005886">
    <property type="term" value="C:plasma membrane"/>
    <property type="evidence" value="ECO:0007669"/>
    <property type="project" value="UniProtKB-SubCell"/>
</dbReference>
<keyword evidence="8" id="KW-1185">Reference proteome</keyword>
<feature type="transmembrane region" description="Helical" evidence="6">
    <location>
        <begin position="336"/>
        <end position="357"/>
    </location>
</feature>
<feature type="transmembrane region" description="Helical" evidence="6">
    <location>
        <begin position="391"/>
        <end position="411"/>
    </location>
</feature>
<accession>A0A109MYV8</accession>